<evidence type="ECO:0000259" key="6">
    <source>
        <dbReference type="PROSITE" id="PS50103"/>
    </source>
</evidence>
<dbReference type="Pfam" id="PF01753">
    <property type="entry name" value="zf-MYND"/>
    <property type="match status" value="1"/>
</dbReference>
<protein>
    <recommendedName>
        <fullName evidence="10">MYND-type domain-containing protein</fullName>
    </recommendedName>
</protein>
<dbReference type="PROSITE" id="PS50103">
    <property type="entry name" value="ZF_C3H1"/>
    <property type="match status" value="1"/>
</dbReference>
<keyword evidence="3 5" id="KW-0862">Zinc</keyword>
<keyword evidence="2 4" id="KW-0863">Zinc-finger</keyword>
<evidence type="ECO:0000256" key="5">
    <source>
        <dbReference type="PROSITE-ProRule" id="PRU00723"/>
    </source>
</evidence>
<dbReference type="AlphaFoldDB" id="A0A4R0RXR6"/>
<feature type="domain" description="MYND-type" evidence="7">
    <location>
        <begin position="257"/>
        <end position="309"/>
    </location>
</feature>
<dbReference type="OrthoDB" id="341421at2759"/>
<dbReference type="PROSITE" id="PS50865">
    <property type="entry name" value="ZF_MYND_2"/>
    <property type="match status" value="1"/>
</dbReference>
<evidence type="ECO:0000256" key="1">
    <source>
        <dbReference type="ARBA" id="ARBA00022723"/>
    </source>
</evidence>
<proteinExistence type="predicted"/>
<dbReference type="InterPro" id="IPR000571">
    <property type="entry name" value="Znf_CCCH"/>
</dbReference>
<dbReference type="InterPro" id="IPR002893">
    <property type="entry name" value="Znf_MYND"/>
</dbReference>
<dbReference type="GO" id="GO:0008270">
    <property type="term" value="F:zinc ion binding"/>
    <property type="evidence" value="ECO:0007669"/>
    <property type="project" value="UniProtKB-KW"/>
</dbReference>
<comment type="caution">
    <text evidence="8">The sequence shown here is derived from an EMBL/GenBank/DDBJ whole genome shotgun (WGS) entry which is preliminary data.</text>
</comment>
<keyword evidence="9" id="KW-1185">Reference proteome</keyword>
<evidence type="ECO:0000256" key="3">
    <source>
        <dbReference type="ARBA" id="ARBA00022833"/>
    </source>
</evidence>
<dbReference type="Gene3D" id="6.10.140.2220">
    <property type="match status" value="1"/>
</dbReference>
<evidence type="ECO:0008006" key="10">
    <source>
        <dbReference type="Google" id="ProtNLM"/>
    </source>
</evidence>
<organism evidence="8 9">
    <name type="scientific">Steccherinum ochraceum</name>
    <dbReference type="NCBI Taxonomy" id="92696"/>
    <lineage>
        <taxon>Eukaryota</taxon>
        <taxon>Fungi</taxon>
        <taxon>Dikarya</taxon>
        <taxon>Basidiomycota</taxon>
        <taxon>Agaricomycotina</taxon>
        <taxon>Agaricomycetes</taxon>
        <taxon>Polyporales</taxon>
        <taxon>Steccherinaceae</taxon>
        <taxon>Steccherinum</taxon>
    </lineage>
</organism>
<dbReference type="SUPFAM" id="SSF144232">
    <property type="entry name" value="HIT/MYND zinc finger-like"/>
    <property type="match status" value="1"/>
</dbReference>
<keyword evidence="1 5" id="KW-0479">Metal-binding</keyword>
<evidence type="ECO:0000256" key="2">
    <source>
        <dbReference type="ARBA" id="ARBA00022771"/>
    </source>
</evidence>
<feature type="domain" description="C3H1-type" evidence="6">
    <location>
        <begin position="160"/>
        <end position="187"/>
    </location>
</feature>
<feature type="zinc finger region" description="C3H1-type" evidence="5">
    <location>
        <begin position="160"/>
        <end position="187"/>
    </location>
</feature>
<reference evidence="8 9" key="1">
    <citation type="submission" date="2018-11" db="EMBL/GenBank/DDBJ databases">
        <title>Genome assembly of Steccherinum ochraceum LE-BIN_3174, the white-rot fungus of the Steccherinaceae family (The Residual Polyporoid clade, Polyporales, Basidiomycota).</title>
        <authorList>
            <person name="Fedorova T.V."/>
            <person name="Glazunova O.A."/>
            <person name="Landesman E.O."/>
            <person name="Moiseenko K.V."/>
            <person name="Psurtseva N.V."/>
            <person name="Savinova O.S."/>
            <person name="Shakhova N.V."/>
            <person name="Tyazhelova T.V."/>
            <person name="Vasina D.V."/>
        </authorList>
    </citation>
    <scope>NUCLEOTIDE SEQUENCE [LARGE SCALE GENOMIC DNA]</scope>
    <source>
        <strain evidence="8 9">LE-BIN_3174</strain>
    </source>
</reference>
<sequence>MVGPPRRVNRFQHFKDITPASDRSGYELGQKQRETSLEQFHYLCAASIQAFTSVDASSRHLPFGREELEFSKYTDFPLKNITDLKLHLPRPNGSVNPGDIRLYVDNFTNDWQCREGGILRCTYDVRAFWNLVMNFHSKARTTGIQAFDDLLIKLKFEERRPSIVPCQFFAREAGCLDPECPFLHDAEACMREREAVLNERRMKLDQVTSRESMNWYKKESGQLWDQFPQLKKRFMDGKRIPEEDRIRADQRRIRRVCANPECLAVHWKEPVPEGRTQVDMRRCSRCAVTYYCSGECQKKDWKRHKKEPCLPYEELVDDDDLWGEWGQRKGTENQMFNFSEG</sequence>
<name>A0A4R0RXR6_9APHY</name>
<evidence type="ECO:0000313" key="9">
    <source>
        <dbReference type="Proteomes" id="UP000292702"/>
    </source>
</evidence>
<gene>
    <name evidence="8" type="ORF">EIP91_003188</name>
</gene>
<dbReference type="EMBL" id="RWJN01000002">
    <property type="protein sequence ID" value="TCD71845.1"/>
    <property type="molecule type" value="Genomic_DNA"/>
</dbReference>
<dbReference type="STRING" id="92696.A0A4R0RXR6"/>
<evidence type="ECO:0000259" key="7">
    <source>
        <dbReference type="PROSITE" id="PS50865"/>
    </source>
</evidence>
<evidence type="ECO:0000256" key="4">
    <source>
        <dbReference type="PROSITE-ProRule" id="PRU00134"/>
    </source>
</evidence>
<dbReference type="Proteomes" id="UP000292702">
    <property type="component" value="Unassembled WGS sequence"/>
</dbReference>
<accession>A0A4R0RXR6</accession>
<evidence type="ECO:0000313" key="8">
    <source>
        <dbReference type="EMBL" id="TCD71845.1"/>
    </source>
</evidence>